<dbReference type="PANTHER" id="PTHR42850">
    <property type="entry name" value="METALLOPHOSPHOESTERASE"/>
    <property type="match status" value="1"/>
</dbReference>
<reference evidence="3 4" key="1">
    <citation type="journal article" date="2015" name="Genome Announc.">
        <title>Expanding the biotechnology potential of lactobacilli through comparative genomics of 213 strains and associated genera.</title>
        <authorList>
            <person name="Sun Z."/>
            <person name="Harris H.M."/>
            <person name="McCann A."/>
            <person name="Guo C."/>
            <person name="Argimon S."/>
            <person name="Zhang W."/>
            <person name="Yang X."/>
            <person name="Jeffery I.B."/>
            <person name="Cooney J.C."/>
            <person name="Kagawa T.F."/>
            <person name="Liu W."/>
            <person name="Song Y."/>
            <person name="Salvetti E."/>
            <person name="Wrobel A."/>
            <person name="Rasinkangas P."/>
            <person name="Parkhill J."/>
            <person name="Rea M.C."/>
            <person name="O'Sullivan O."/>
            <person name="Ritari J."/>
            <person name="Douillard F.P."/>
            <person name="Paul Ross R."/>
            <person name="Yang R."/>
            <person name="Briner A.E."/>
            <person name="Felis G.E."/>
            <person name="de Vos W.M."/>
            <person name="Barrangou R."/>
            <person name="Klaenhammer T.R."/>
            <person name="Caufield P.W."/>
            <person name="Cui Y."/>
            <person name="Zhang H."/>
            <person name="O'Toole P.W."/>
        </authorList>
    </citation>
    <scope>NUCLEOTIDE SEQUENCE [LARGE SCALE GENOMIC DNA]</scope>
    <source>
        <strain evidence="3 4">DSM 15814</strain>
    </source>
</reference>
<dbReference type="PIRSF" id="PIRSF000883">
    <property type="entry name" value="Pesterase_MJ0912"/>
    <property type="match status" value="1"/>
</dbReference>
<keyword evidence="4" id="KW-1185">Reference proteome</keyword>
<dbReference type="EMBL" id="AZFF01000015">
    <property type="protein sequence ID" value="KRL53788.1"/>
    <property type="molecule type" value="Genomic_DNA"/>
</dbReference>
<dbReference type="Pfam" id="PF12850">
    <property type="entry name" value="Metallophos_2"/>
    <property type="match status" value="1"/>
</dbReference>
<dbReference type="RefSeq" id="WP_017260438.1">
    <property type="nucleotide sequence ID" value="NZ_AUAW01000015.1"/>
</dbReference>
<dbReference type="STRING" id="1114972.FD35_GL000897"/>
<dbReference type="InterPro" id="IPR024654">
    <property type="entry name" value="Calcineurin-like_PHP_lpxH"/>
</dbReference>
<evidence type="ECO:0000259" key="2">
    <source>
        <dbReference type="Pfam" id="PF12850"/>
    </source>
</evidence>
<name>A0A0R1RAN5_9LACO</name>
<evidence type="ECO:0000313" key="3">
    <source>
        <dbReference type="EMBL" id="KRL53788.1"/>
    </source>
</evidence>
<comment type="similarity">
    <text evidence="1">Belongs to the metallophosphoesterase superfamily. YfcE family.</text>
</comment>
<comment type="caution">
    <text evidence="3">The sequence shown here is derived from an EMBL/GenBank/DDBJ whole genome shotgun (WGS) entry which is preliminary data.</text>
</comment>
<accession>A0A0R1RAN5</accession>
<dbReference type="AlphaFoldDB" id="A0A0R1RAN5"/>
<dbReference type="OrthoDB" id="9813918at2"/>
<dbReference type="Gene3D" id="3.60.21.10">
    <property type="match status" value="1"/>
</dbReference>
<dbReference type="InterPro" id="IPR029052">
    <property type="entry name" value="Metallo-depent_PP-like"/>
</dbReference>
<dbReference type="Proteomes" id="UP000051999">
    <property type="component" value="Unassembled WGS sequence"/>
</dbReference>
<protein>
    <submittedName>
        <fullName evidence="3">Diadenosine tetraphosphatase-like protein</fullName>
    </submittedName>
</protein>
<evidence type="ECO:0000256" key="1">
    <source>
        <dbReference type="ARBA" id="ARBA00008950"/>
    </source>
</evidence>
<feature type="domain" description="Calcineurin-like phosphoesterase" evidence="2">
    <location>
        <begin position="4"/>
        <end position="195"/>
    </location>
</feature>
<dbReference type="PANTHER" id="PTHR42850:SF2">
    <property type="entry name" value="BLL5683 PROTEIN"/>
    <property type="match status" value="1"/>
</dbReference>
<dbReference type="GO" id="GO:0016791">
    <property type="term" value="F:phosphatase activity"/>
    <property type="evidence" value="ECO:0007669"/>
    <property type="project" value="TreeGrafter"/>
</dbReference>
<sequence length="301" mass="34003">MDYRIAVLSDSHGNASALRAALSDAKKHGVDEVWSLGDIALGGATSAECYDLLEQVGATQYLMGNWESDYNFIMGKPKKGVNFDDPTDVYFTILAQYEHARYTPQREAQLRNLPMTGRKVIDNLVFTMSHNLPTKNHGHSLFPTETQTNFDVLTENNHDADVALYAHTHTPVWRYTSNGQMVLNPGSIGQIWFTRDKLLANRAASYLLLTISEKGIEDVDFRRVPYDMDGELQRAKDLHFPYIDLYQKLMFTGHASTHDAATLTKVNAEHHYREQAIDFLNSLPIPERQDNADDMPGKGDH</sequence>
<dbReference type="eggNOG" id="COG0639">
    <property type="taxonomic scope" value="Bacteria"/>
</dbReference>
<dbReference type="PATRIC" id="fig|1114972.6.peg.906"/>
<dbReference type="SUPFAM" id="SSF56300">
    <property type="entry name" value="Metallo-dependent phosphatases"/>
    <property type="match status" value="1"/>
</dbReference>
<organism evidence="3 4">
    <name type="scientific">Furfurilactobacillus rossiae DSM 15814</name>
    <dbReference type="NCBI Taxonomy" id="1114972"/>
    <lineage>
        <taxon>Bacteria</taxon>
        <taxon>Bacillati</taxon>
        <taxon>Bacillota</taxon>
        <taxon>Bacilli</taxon>
        <taxon>Lactobacillales</taxon>
        <taxon>Lactobacillaceae</taxon>
        <taxon>Furfurilactobacillus</taxon>
    </lineage>
</organism>
<evidence type="ECO:0000313" key="4">
    <source>
        <dbReference type="Proteomes" id="UP000051999"/>
    </source>
</evidence>
<dbReference type="InterPro" id="IPR011152">
    <property type="entry name" value="Pesterase_MJ0912"/>
</dbReference>
<proteinExistence type="inferred from homology"/>
<dbReference type="InterPro" id="IPR050126">
    <property type="entry name" value="Ap4A_hydrolase"/>
</dbReference>
<gene>
    <name evidence="3" type="ORF">FD35_GL000897</name>
</gene>
<dbReference type="GO" id="GO:0005737">
    <property type="term" value="C:cytoplasm"/>
    <property type="evidence" value="ECO:0007669"/>
    <property type="project" value="TreeGrafter"/>
</dbReference>